<evidence type="ECO:0000313" key="2">
    <source>
        <dbReference type="EMBL" id="OAE31177.1"/>
    </source>
</evidence>
<feature type="region of interest" description="Disordered" evidence="1">
    <location>
        <begin position="365"/>
        <end position="404"/>
    </location>
</feature>
<feature type="region of interest" description="Disordered" evidence="1">
    <location>
        <begin position="419"/>
        <end position="453"/>
    </location>
</feature>
<protein>
    <submittedName>
        <fullName evidence="2">Uncharacterized protein</fullName>
    </submittedName>
</protein>
<feature type="compositionally biased region" description="Low complexity" evidence="1">
    <location>
        <begin position="549"/>
        <end position="578"/>
    </location>
</feature>
<feature type="compositionally biased region" description="Low complexity" evidence="1">
    <location>
        <begin position="617"/>
        <end position="642"/>
    </location>
</feature>
<name>A0A176WDH9_MARPO</name>
<feature type="compositionally biased region" description="Basic and acidic residues" evidence="1">
    <location>
        <begin position="87"/>
        <end position="96"/>
    </location>
</feature>
<accession>A0A176WDH9</accession>
<organism evidence="2 3">
    <name type="scientific">Marchantia polymorpha subsp. ruderalis</name>
    <dbReference type="NCBI Taxonomy" id="1480154"/>
    <lineage>
        <taxon>Eukaryota</taxon>
        <taxon>Viridiplantae</taxon>
        <taxon>Streptophyta</taxon>
        <taxon>Embryophyta</taxon>
        <taxon>Marchantiophyta</taxon>
        <taxon>Marchantiopsida</taxon>
        <taxon>Marchantiidae</taxon>
        <taxon>Marchantiales</taxon>
        <taxon>Marchantiaceae</taxon>
        <taxon>Marchantia</taxon>
    </lineage>
</organism>
<feature type="compositionally biased region" description="Basic and acidic residues" evidence="1">
    <location>
        <begin position="335"/>
        <end position="347"/>
    </location>
</feature>
<comment type="caution">
    <text evidence="2">The sequence shown here is derived from an EMBL/GenBank/DDBJ whole genome shotgun (WGS) entry which is preliminary data.</text>
</comment>
<dbReference type="EMBL" id="LVLJ01001153">
    <property type="protein sequence ID" value="OAE31177.1"/>
    <property type="molecule type" value="Genomic_DNA"/>
</dbReference>
<feature type="region of interest" description="Disordered" evidence="1">
    <location>
        <begin position="478"/>
        <end position="677"/>
    </location>
</feature>
<feature type="region of interest" description="Disordered" evidence="1">
    <location>
        <begin position="58"/>
        <end position="352"/>
    </location>
</feature>
<sequence length="798" mass="89682">MRGEDRRGGAGGGGGDEYREQTRKEVRVMGMFSCFQSPRAKRKCPSFSPSWADRIRRCFTPESPSSPIVREHNHQPPFLSDLASQQEIERRLDPSPRRASAVPRKLSPPRQLARRADPSPPPGPVVDDRNPSPSPQRAQVRNPSPPHRPVAQARNRSPPLQPARHRKPSPRRRAPKLRVRHSSNSRQVSKPKLKDYSPPRPVSKARFRDYSPRRQPASADSRGSSPPRQPSRAVPSDSPPPRASIIEPLDFTPPRRAAKHKHPSRSPALESRKPSPAQNAAPQQIPGPAKVTERRRDTPHPIVLPKYSPRSPPEPRSNANDVSSKPVSPRARRNQSRERQMERKGNQDHITNIWIDHHDTDHVHEWESVEPSPRGQRLARELQREAAHDRAVQSRGQSVTESCADSYCTRAENPLRQKVHESKFPFGTPEVRPISPPGWTYSPKRKTSTGEWWDKDWPKNKRYIFHDPNLQPCGCHWSKRHAGSRTPSPPTSARARGMAYADSVVKINRDRSLSPQRRSPRMVPARDEPPPTQRPRHRHEHLNWSCDTSRASSRPASRPKSPRQAYSSGRSTPFASRSPRPRSPPQASPSSPGGYCVSFSRSASPVSKPKPAAQSYSSSRPGSARPVRSRASAPARQRPQQQHTHIYVSSSSGCSTPTSICVQSPSESSSGGKARSVNSMGHCHSYGAWNCSPYEDPPPPKTRTPTPPRTPDYTVTITCPQNEESIDTESATDEVSQDSYHCHCSETHNRRVIEYCDSHDRFVFQLGNYAVGSEKIVVNVLLWELRSIVWLYNQFDDT</sequence>
<reference evidence="2" key="1">
    <citation type="submission" date="2016-03" db="EMBL/GenBank/DDBJ databases">
        <title>Mechanisms controlling the formation of the plant cell surface in tip-growing cells are functionally conserved among land plants.</title>
        <authorList>
            <person name="Honkanen S."/>
            <person name="Jones V.A."/>
            <person name="Morieri G."/>
            <person name="Champion C."/>
            <person name="Hetherington A.J."/>
            <person name="Kelly S."/>
            <person name="Saint-Marcoux D."/>
            <person name="Proust H."/>
            <person name="Prescott H."/>
            <person name="Dolan L."/>
        </authorList>
    </citation>
    <scope>NUCLEOTIDE SEQUENCE [LARGE SCALE GENOMIC DNA]</scope>
    <source>
        <tissue evidence="2">Whole gametophyte</tissue>
    </source>
</reference>
<feature type="compositionally biased region" description="Polar residues" evidence="1">
    <location>
        <begin position="317"/>
        <end position="326"/>
    </location>
</feature>
<feature type="compositionally biased region" description="Polar residues" evidence="1">
    <location>
        <begin position="660"/>
        <end position="677"/>
    </location>
</feature>
<feature type="compositionally biased region" description="Polar residues" evidence="1">
    <location>
        <begin position="394"/>
        <end position="403"/>
    </location>
</feature>
<proteinExistence type="predicted"/>
<feature type="compositionally biased region" description="Basic residues" evidence="1">
    <location>
        <begin position="163"/>
        <end position="183"/>
    </location>
</feature>
<evidence type="ECO:0000313" key="3">
    <source>
        <dbReference type="Proteomes" id="UP000077202"/>
    </source>
</evidence>
<dbReference type="Proteomes" id="UP000077202">
    <property type="component" value="Unassembled WGS sequence"/>
</dbReference>
<feature type="compositionally biased region" description="Low complexity" evidence="1">
    <location>
        <begin position="649"/>
        <end position="659"/>
    </location>
</feature>
<gene>
    <name evidence="2" type="ORF">AXG93_3617s1170</name>
</gene>
<feature type="region of interest" description="Disordered" evidence="1">
    <location>
        <begin position="1"/>
        <end position="23"/>
    </location>
</feature>
<evidence type="ECO:0000256" key="1">
    <source>
        <dbReference type="SAM" id="MobiDB-lite"/>
    </source>
</evidence>
<feature type="compositionally biased region" description="Low complexity" evidence="1">
    <location>
        <begin position="221"/>
        <end position="232"/>
    </location>
</feature>
<keyword evidence="3" id="KW-1185">Reference proteome</keyword>
<feature type="compositionally biased region" description="Basic and acidic residues" evidence="1">
    <location>
        <begin position="378"/>
        <end position="392"/>
    </location>
</feature>
<dbReference type="AlphaFoldDB" id="A0A176WDH9"/>